<sequence length="193" mass="22222">MKTINPLKPHETFLRECLDYDPETGILTWKKQRPAHHFKTIRGSKIWHAKFAGKPAGTKQGRDDRLQLHFSTIKLDPYVTRVIWLLATGNDPLDMVIDHINGNPDDNRLINLRLATPEQNVHNSKTYANNKTGYKGVERTPWGFRVTMRTKRVYFNKSYPTLDEAVSARQKLERVHWGQYSREASNAIAAALA</sequence>
<dbReference type="SUPFAM" id="SSF54060">
    <property type="entry name" value="His-Me finger endonucleases"/>
    <property type="match status" value="1"/>
</dbReference>
<reference evidence="2 3" key="2">
    <citation type="submission" date="2017-08" db="EMBL/GenBank/DDBJ databases">
        <title>WGS of novel Burkholderia cepaca complex species.</title>
        <authorList>
            <person name="Lipuma J."/>
            <person name="Spilker T."/>
        </authorList>
    </citation>
    <scope>NUCLEOTIDE SEQUENCE [LARGE SCALE GENOMIC DNA]</scope>
    <source>
        <strain evidence="2 3">AU17325</strain>
    </source>
</reference>
<dbReference type="Gene3D" id="3.90.75.20">
    <property type="match status" value="1"/>
</dbReference>
<dbReference type="OrthoDB" id="388551at2"/>
<dbReference type="EMBL" id="NKFA01000008">
    <property type="protein sequence ID" value="OXI42187.1"/>
    <property type="molecule type" value="Genomic_DNA"/>
</dbReference>
<evidence type="ECO:0000313" key="2">
    <source>
        <dbReference type="EMBL" id="OXI42187.1"/>
    </source>
</evidence>
<gene>
    <name evidence="2" type="ORF">CFB84_23420</name>
</gene>
<reference evidence="3" key="1">
    <citation type="submission" date="2017-06" db="EMBL/GenBank/DDBJ databases">
        <authorList>
            <person name="LiPuma J."/>
            <person name="Spilker T."/>
        </authorList>
    </citation>
    <scope>NUCLEOTIDE SEQUENCE [LARGE SCALE GENOMIC DNA]</scope>
    <source>
        <strain evidence="3">AU17325</strain>
    </source>
</reference>
<feature type="domain" description="HNH nuclease" evidence="1">
    <location>
        <begin position="78"/>
        <end position="121"/>
    </location>
</feature>
<name>A0A228IIF9_9BURK</name>
<dbReference type="RefSeq" id="WP_089452212.1">
    <property type="nucleotide sequence ID" value="NZ_NKFA01000008.1"/>
</dbReference>
<dbReference type="AlphaFoldDB" id="A0A228IIF9"/>
<evidence type="ECO:0000313" key="3">
    <source>
        <dbReference type="Proteomes" id="UP000214600"/>
    </source>
</evidence>
<protein>
    <recommendedName>
        <fullName evidence="1">HNH nuclease domain-containing protein</fullName>
    </recommendedName>
</protein>
<proteinExistence type="predicted"/>
<accession>A0A228IIF9</accession>
<dbReference type="Proteomes" id="UP000214600">
    <property type="component" value="Unassembled WGS sequence"/>
</dbReference>
<dbReference type="InterPro" id="IPR044925">
    <property type="entry name" value="His-Me_finger_sf"/>
</dbReference>
<organism evidence="2 3">
    <name type="scientific">Burkholderia aenigmatica</name>
    <dbReference type="NCBI Taxonomy" id="2015348"/>
    <lineage>
        <taxon>Bacteria</taxon>
        <taxon>Pseudomonadati</taxon>
        <taxon>Pseudomonadota</taxon>
        <taxon>Betaproteobacteria</taxon>
        <taxon>Burkholderiales</taxon>
        <taxon>Burkholderiaceae</taxon>
        <taxon>Burkholderia</taxon>
        <taxon>Burkholderia cepacia complex</taxon>
    </lineage>
</organism>
<evidence type="ECO:0000259" key="1">
    <source>
        <dbReference type="Pfam" id="PF13392"/>
    </source>
</evidence>
<dbReference type="Pfam" id="PF13392">
    <property type="entry name" value="HNH_3"/>
    <property type="match status" value="1"/>
</dbReference>
<dbReference type="InterPro" id="IPR003615">
    <property type="entry name" value="HNH_nuc"/>
</dbReference>
<comment type="caution">
    <text evidence="2">The sequence shown here is derived from an EMBL/GenBank/DDBJ whole genome shotgun (WGS) entry which is preliminary data.</text>
</comment>